<reference evidence="2" key="1">
    <citation type="submission" date="2020-11" db="EMBL/GenBank/DDBJ databases">
        <title>Agrobacterium vitis strain K377 genome.</title>
        <authorList>
            <person name="Xi H."/>
        </authorList>
    </citation>
    <scope>NUCLEOTIDE SEQUENCE</scope>
    <source>
        <strain evidence="2">K377</strain>
    </source>
</reference>
<gene>
    <name evidence="2" type="ORF">IEI95_014900</name>
</gene>
<accession>A0AAE2RBY5</accession>
<evidence type="ECO:0000259" key="1">
    <source>
        <dbReference type="Pfam" id="PF22262"/>
    </source>
</evidence>
<dbReference type="Proteomes" id="UP000655037">
    <property type="component" value="Unassembled WGS sequence"/>
</dbReference>
<dbReference type="AlphaFoldDB" id="A0AAE2RBY5"/>
<dbReference type="InterPro" id="IPR053802">
    <property type="entry name" value="DUF6950"/>
</dbReference>
<evidence type="ECO:0000313" key="3">
    <source>
        <dbReference type="Proteomes" id="UP000655037"/>
    </source>
</evidence>
<organism evidence="2 3">
    <name type="scientific">Agrobacterium vitis</name>
    <name type="common">Rhizobium vitis</name>
    <dbReference type="NCBI Taxonomy" id="373"/>
    <lineage>
        <taxon>Bacteria</taxon>
        <taxon>Pseudomonadati</taxon>
        <taxon>Pseudomonadota</taxon>
        <taxon>Alphaproteobacteria</taxon>
        <taxon>Hyphomicrobiales</taxon>
        <taxon>Rhizobiaceae</taxon>
        <taxon>Rhizobium/Agrobacterium group</taxon>
        <taxon>Agrobacterium</taxon>
    </lineage>
</organism>
<proteinExistence type="predicted"/>
<dbReference type="Pfam" id="PF22262">
    <property type="entry name" value="DUF6950"/>
    <property type="match status" value="1"/>
</dbReference>
<feature type="domain" description="DUF6950" evidence="1">
    <location>
        <begin position="7"/>
        <end position="142"/>
    </location>
</feature>
<name>A0AAE2RBY5_AGRVI</name>
<evidence type="ECO:0000313" key="2">
    <source>
        <dbReference type="EMBL" id="MBF2715506.1"/>
    </source>
</evidence>
<protein>
    <recommendedName>
        <fullName evidence="1">DUF6950 domain-containing protein</fullName>
    </recommendedName>
</protein>
<comment type="caution">
    <text evidence="2">The sequence shown here is derived from an EMBL/GenBank/DDBJ whole genome shotgun (WGS) entry which is preliminary data.</text>
</comment>
<sequence>MMQTLVRLKDWRSRFEVAIDEIKAKPFEWYVHDCGPGLAGRLVQALTGVDLATDIIANPYHDEESAATIVRAAGFETLGALVASLLPEIHPSQAQIGDIAAIAHDGPVGHALGVVNGERIFVLRPQGLGTVSLLHATMAFRVG</sequence>
<dbReference type="EMBL" id="JACXXJ020000005">
    <property type="protein sequence ID" value="MBF2715506.1"/>
    <property type="molecule type" value="Genomic_DNA"/>
</dbReference>